<evidence type="ECO:0000256" key="1">
    <source>
        <dbReference type="SAM" id="Phobius"/>
    </source>
</evidence>
<feature type="transmembrane region" description="Helical" evidence="1">
    <location>
        <begin position="141"/>
        <end position="163"/>
    </location>
</feature>
<protein>
    <submittedName>
        <fullName evidence="2">Uncharacterized protein</fullName>
    </submittedName>
</protein>
<feature type="transmembrane region" description="Helical" evidence="1">
    <location>
        <begin position="64"/>
        <end position="86"/>
    </location>
</feature>
<reference evidence="2 3" key="1">
    <citation type="submission" date="2024-07" db="EMBL/GenBank/DDBJ databases">
        <title>Molecular mechanisms and environmental adaptations of flagellar loss and biofilm growth of Rhodanobacter under environmental stress.</title>
        <authorList>
            <person name="Chen M."/>
        </authorList>
    </citation>
    <scope>NUCLEOTIDE SEQUENCE [LARGE SCALE GENOMIC DNA]</scope>
    <source>
        <strain evidence="2 3">RS22</strain>
    </source>
</reference>
<gene>
    <name evidence="2" type="ORF">AB7878_13335</name>
</gene>
<proteinExistence type="predicted"/>
<feature type="transmembrane region" description="Helical" evidence="1">
    <location>
        <begin position="206"/>
        <end position="225"/>
    </location>
</feature>
<evidence type="ECO:0000313" key="2">
    <source>
        <dbReference type="EMBL" id="MEY2183400.1"/>
    </source>
</evidence>
<dbReference type="EMBL" id="JBGBPY010000001">
    <property type="protein sequence ID" value="MEY2183400.1"/>
    <property type="molecule type" value="Genomic_DNA"/>
</dbReference>
<feature type="transmembrane region" description="Helical" evidence="1">
    <location>
        <begin position="183"/>
        <end position="200"/>
    </location>
</feature>
<comment type="caution">
    <text evidence="2">The sequence shown here is derived from an EMBL/GenBank/DDBJ whole genome shotgun (WGS) entry which is preliminary data.</text>
</comment>
<keyword evidence="1" id="KW-1133">Transmembrane helix</keyword>
<keyword evidence="1" id="KW-0472">Membrane</keyword>
<feature type="transmembrane region" description="Helical" evidence="1">
    <location>
        <begin position="98"/>
        <end position="117"/>
    </location>
</feature>
<sequence>MATHDATPSPSIDRWTLVGLSLLLLPLLTMAHELGGHALTCVALGQRPTELGAYYIECPGATGWAGRVVAMAGTGMDVLVAILAFLAWRRVQRPLPKLALWIVFVVKGMVAAGYWLFSGVSGFGDWGPGAGGGIGPLPAPWLWRIVLAVVGLIAYIGVVKLAIRTLDAMLGGGEPAARTRRQVAMTVYLVGGASALLVGLMNPHGFVIVLLSAVASTFGGTAGLFNVAYRPVRDGEPAEFRVGRHLVLLVLGVIVTLAFAMVLGPTLYLR</sequence>
<keyword evidence="3" id="KW-1185">Reference proteome</keyword>
<feature type="transmembrane region" description="Helical" evidence="1">
    <location>
        <begin position="246"/>
        <end position="268"/>
    </location>
</feature>
<organism evidence="2 3">
    <name type="scientific">Rhodanobacter humi</name>
    <dbReference type="NCBI Taxonomy" id="1888173"/>
    <lineage>
        <taxon>Bacteria</taxon>
        <taxon>Pseudomonadati</taxon>
        <taxon>Pseudomonadota</taxon>
        <taxon>Gammaproteobacteria</taxon>
        <taxon>Lysobacterales</taxon>
        <taxon>Rhodanobacteraceae</taxon>
        <taxon>Rhodanobacter</taxon>
    </lineage>
</organism>
<dbReference type="Proteomes" id="UP001562159">
    <property type="component" value="Unassembled WGS sequence"/>
</dbReference>
<accession>A0ABV4ASS4</accession>
<name>A0ABV4ASS4_9GAMM</name>
<keyword evidence="1" id="KW-0812">Transmembrane</keyword>
<evidence type="ECO:0000313" key="3">
    <source>
        <dbReference type="Proteomes" id="UP001562159"/>
    </source>
</evidence>